<sequence>MGKAPPRDPGQFYGGNGPTMRAGDTALRVAAAVLIAREAGRRSLAAAVALARGAGRPFEPAADRLVIAPPDIRTADPTVADDILAGRFIFSGQMVETFGQSPFVAPPVSAEWERVLHGFGWLRHLRAAGGPEVHDEARALIEAWLRQGLRNPVAWEPDVAGRRLISFLAQSPMLLDGCSAAFYRRFMAVIGLHARRLRNAFERVPPGLGRLRIAVALVAVAVAVDSFRPRVKAAMKRLDDELARQIFPDGGHVGRNPAAILDILVDLLPLRQAHAARGIPVSSGVMNAIDRMMHLLRFFRHGDGALALFNGAGVTPVSLVASVLVHDDALGRPPGNAPYSGYQRLEADRTVVIVDCGRPPPPDYARDAHAGPLAFEFSSGRNRFVVNCGAPPRTGDPWRDIARRTAAHSTVTVADAIAGRFADGVLERMAGRVLIAGAQRVEIDRQEHEGAVAVIARHDAWLVPFGLIHERTLRLAPAGDRLDGRDRLIEEGPRRSGHAPFAIRFHLHPSIQATPLEGGPIMLAAPDGETWEFHVDGPAASVEDSVYLADPHGARRSLQLVVTGRAPAEIRWTFLRAAEPHGARRRT</sequence>
<proteinExistence type="predicted"/>
<comment type="caution">
    <text evidence="3">The sequence shown here is derived from an EMBL/GenBank/DDBJ whole genome shotgun (WGS) entry which is preliminary data.</text>
</comment>
<evidence type="ECO:0000256" key="1">
    <source>
        <dbReference type="ARBA" id="ARBA00004196"/>
    </source>
</evidence>
<gene>
    <name evidence="3" type="ORF">KL771_09055</name>
</gene>
<dbReference type="Pfam" id="PF07940">
    <property type="entry name" value="Hepar_II_III_C"/>
    <property type="match status" value="1"/>
</dbReference>
<name>A0A947D2K2_9HYPH</name>
<organism evidence="3 4">
    <name type="scientific">Prosthecodimorpha staleyi</name>
    <dbReference type="NCBI Taxonomy" id="2840188"/>
    <lineage>
        <taxon>Bacteria</taxon>
        <taxon>Pseudomonadati</taxon>
        <taxon>Pseudomonadota</taxon>
        <taxon>Alphaproteobacteria</taxon>
        <taxon>Hyphomicrobiales</taxon>
        <taxon>Ancalomicrobiaceae</taxon>
        <taxon>Prosthecodimorpha</taxon>
    </lineage>
</organism>
<dbReference type="InterPro" id="IPR012480">
    <property type="entry name" value="Hepar_II_III_C"/>
</dbReference>
<protein>
    <submittedName>
        <fullName evidence="3">Heparinase II/III family protein</fullName>
    </submittedName>
</protein>
<reference evidence="3 4" key="1">
    <citation type="submission" date="2021-06" db="EMBL/GenBank/DDBJ databases">
        <authorList>
            <person name="Grouzdev D.S."/>
            <person name="Koziaeva V."/>
        </authorList>
    </citation>
    <scope>NUCLEOTIDE SEQUENCE [LARGE SCALE GENOMIC DNA]</scope>
    <source>
        <strain evidence="3 4">22</strain>
    </source>
</reference>
<keyword evidence="4" id="KW-1185">Reference proteome</keyword>
<dbReference type="GO" id="GO:0016829">
    <property type="term" value="F:lyase activity"/>
    <property type="evidence" value="ECO:0007669"/>
    <property type="project" value="InterPro"/>
</dbReference>
<comment type="subcellular location">
    <subcellularLocation>
        <location evidence="1">Cell envelope</location>
    </subcellularLocation>
</comment>
<evidence type="ECO:0000259" key="2">
    <source>
        <dbReference type="Pfam" id="PF07940"/>
    </source>
</evidence>
<dbReference type="AlphaFoldDB" id="A0A947D2K2"/>
<dbReference type="InterPro" id="IPR008929">
    <property type="entry name" value="Chondroitin_lyas"/>
</dbReference>
<dbReference type="EMBL" id="JAHHZF010000004">
    <property type="protein sequence ID" value="MBT9289600.1"/>
    <property type="molecule type" value="Genomic_DNA"/>
</dbReference>
<dbReference type="Gene3D" id="2.70.98.70">
    <property type="match status" value="1"/>
</dbReference>
<evidence type="ECO:0000313" key="3">
    <source>
        <dbReference type="EMBL" id="MBT9289600.1"/>
    </source>
</evidence>
<accession>A0A947D2K2</accession>
<dbReference type="RefSeq" id="WP_261968222.1">
    <property type="nucleotide sequence ID" value="NZ_JAHHZF010000004.1"/>
</dbReference>
<feature type="domain" description="Heparinase II/III-like C-terminal" evidence="2">
    <location>
        <begin position="331"/>
        <end position="573"/>
    </location>
</feature>
<dbReference type="GO" id="GO:0030313">
    <property type="term" value="C:cell envelope"/>
    <property type="evidence" value="ECO:0007669"/>
    <property type="project" value="UniProtKB-SubCell"/>
</dbReference>
<evidence type="ECO:0000313" key="4">
    <source>
        <dbReference type="Proteomes" id="UP000766595"/>
    </source>
</evidence>
<dbReference type="Proteomes" id="UP000766595">
    <property type="component" value="Unassembled WGS sequence"/>
</dbReference>
<dbReference type="Gene3D" id="1.50.10.100">
    <property type="entry name" value="Chondroitin AC/alginate lyase"/>
    <property type="match status" value="1"/>
</dbReference>